<evidence type="ECO:0000259" key="14">
    <source>
        <dbReference type="Pfam" id="PF00593"/>
    </source>
</evidence>
<feature type="domain" description="TonB-dependent receptor-like beta-barrel" evidence="14">
    <location>
        <begin position="251"/>
        <end position="683"/>
    </location>
</feature>
<sequence>MKRQFEILLAGASALALLLGTPALAQTAGEDDAAAQDQGGLDDIVVTATKRGSAQNVQDVPIAVTAFGSDQLDSLHARSIASVSYSVPNASLESVGTTPGYANFSVRGLGINSSIPSIDPTVGVFVDGMYLGVSAGVLFDTFDLEGVEVLRGPQGLLFGRNVTGGAVVLRTTTPSSRLRIDARAGISSGLEKRASISVSGPLVEDRLSGKIAVYYSDDEGWFKNDYDGKKVGKNETLIVRPALRFTPADDFELILRYEHGRIRGDGPIATNHGLYPRDSFRVNLNYAGFTRSDWDQGIAEANLDVGFGNGRITNIAAVRALSNDTGGDVDASPQTSLHSRNNTRQFQFSNELRYAGSFGRFDVTTGLFYFEQDINYAESRLLSGGALLVSGGGRQEQNTFGIFATVDWRITDTLTLNLGGRYSTEEKSVDIASIRGNGCNLDTLNCNYDFRDRENWDGFTPRIGIQFKPTNKTQLYASFSKGFRSGGYNFRNLNPNVDPGPFDQEKQDAYEIGLKQEFGRIARVNLAGFYNKIYGVQREFQAPFPPFGNFQVITNAADISIKGVEGEFLFTPVRGLTVAAQFGYTHGKYDKILFDLNADGVVNARDYALKLPRLSPWSYGASITYETKVTADTSIEGRVGANYRDAAFYNDQNTGLLNAATMVDASLAVSHGPFKVSVYGTNLLNKATFGTEAPLPFFAGSTFSPLNKGRVYGLELGYRF</sequence>
<dbReference type="SUPFAM" id="SSF56935">
    <property type="entry name" value="Porins"/>
    <property type="match status" value="1"/>
</dbReference>
<dbReference type="RefSeq" id="WP_222989706.1">
    <property type="nucleotide sequence ID" value="NZ_JAINVV010000004.1"/>
</dbReference>
<evidence type="ECO:0000256" key="1">
    <source>
        <dbReference type="ARBA" id="ARBA00004571"/>
    </source>
</evidence>
<evidence type="ECO:0000256" key="11">
    <source>
        <dbReference type="PROSITE-ProRule" id="PRU01360"/>
    </source>
</evidence>
<reference evidence="16 17" key="1">
    <citation type="submission" date="2021-08" db="EMBL/GenBank/DDBJ databases">
        <authorList>
            <person name="Tuo L."/>
        </authorList>
    </citation>
    <scope>NUCLEOTIDE SEQUENCE [LARGE SCALE GENOMIC DNA]</scope>
    <source>
        <strain evidence="16 17">JCM 31229</strain>
    </source>
</reference>
<dbReference type="InterPro" id="IPR012910">
    <property type="entry name" value="Plug_dom"/>
</dbReference>
<evidence type="ECO:0000256" key="13">
    <source>
        <dbReference type="SAM" id="SignalP"/>
    </source>
</evidence>
<dbReference type="Gene3D" id="2.40.170.20">
    <property type="entry name" value="TonB-dependent receptor, beta-barrel domain"/>
    <property type="match status" value="1"/>
</dbReference>
<feature type="domain" description="TonB-dependent receptor plug" evidence="15">
    <location>
        <begin position="57"/>
        <end position="166"/>
    </location>
</feature>
<keyword evidence="10 11" id="KW-0998">Cell outer membrane</keyword>
<dbReference type="EMBL" id="JAINVV010000004">
    <property type="protein sequence ID" value="MBY8822638.1"/>
    <property type="molecule type" value="Genomic_DNA"/>
</dbReference>
<evidence type="ECO:0000256" key="12">
    <source>
        <dbReference type="RuleBase" id="RU003357"/>
    </source>
</evidence>
<dbReference type="Proteomes" id="UP000706039">
    <property type="component" value="Unassembled WGS sequence"/>
</dbReference>
<evidence type="ECO:0000256" key="8">
    <source>
        <dbReference type="ARBA" id="ARBA00023077"/>
    </source>
</evidence>
<comment type="subcellular location">
    <subcellularLocation>
        <location evidence="1 11">Cell outer membrane</location>
        <topology evidence="1 11">Multi-pass membrane protein</topology>
    </subcellularLocation>
</comment>
<dbReference type="PROSITE" id="PS00018">
    <property type="entry name" value="EF_HAND_1"/>
    <property type="match status" value="1"/>
</dbReference>
<dbReference type="InterPro" id="IPR039426">
    <property type="entry name" value="TonB-dep_rcpt-like"/>
</dbReference>
<keyword evidence="5 11" id="KW-0812">Transmembrane</keyword>
<evidence type="ECO:0000256" key="4">
    <source>
        <dbReference type="ARBA" id="ARBA00022496"/>
    </source>
</evidence>
<keyword evidence="2 11" id="KW-0813">Transport</keyword>
<protein>
    <submittedName>
        <fullName evidence="16">TonB-dependent receptor</fullName>
    </submittedName>
</protein>
<organism evidence="16 17">
    <name type="scientific">Sphingomonas colocasiae</name>
    <dbReference type="NCBI Taxonomy" id="1848973"/>
    <lineage>
        <taxon>Bacteria</taxon>
        <taxon>Pseudomonadati</taxon>
        <taxon>Pseudomonadota</taxon>
        <taxon>Alphaproteobacteria</taxon>
        <taxon>Sphingomonadales</taxon>
        <taxon>Sphingomonadaceae</taxon>
        <taxon>Sphingomonas</taxon>
    </lineage>
</organism>
<dbReference type="InterPro" id="IPR000531">
    <property type="entry name" value="Beta-barrel_TonB"/>
</dbReference>
<dbReference type="PROSITE" id="PS52016">
    <property type="entry name" value="TONB_DEPENDENT_REC_3"/>
    <property type="match status" value="1"/>
</dbReference>
<feature type="signal peptide" evidence="13">
    <location>
        <begin position="1"/>
        <end position="25"/>
    </location>
</feature>
<evidence type="ECO:0000313" key="16">
    <source>
        <dbReference type="EMBL" id="MBY8822638.1"/>
    </source>
</evidence>
<evidence type="ECO:0000256" key="10">
    <source>
        <dbReference type="ARBA" id="ARBA00023237"/>
    </source>
</evidence>
<keyword evidence="9 11" id="KW-0472">Membrane</keyword>
<keyword evidence="7" id="KW-0406">Ion transport</keyword>
<keyword evidence="8 12" id="KW-0798">TonB box</keyword>
<keyword evidence="17" id="KW-1185">Reference proteome</keyword>
<name>A0ABS7PMU6_9SPHN</name>
<dbReference type="InterPro" id="IPR036942">
    <property type="entry name" value="Beta-barrel_TonB_sf"/>
</dbReference>
<comment type="caution">
    <text evidence="16">The sequence shown here is derived from an EMBL/GenBank/DDBJ whole genome shotgun (WGS) entry which is preliminary data.</text>
</comment>
<keyword evidence="16" id="KW-0675">Receptor</keyword>
<evidence type="ECO:0000256" key="6">
    <source>
        <dbReference type="ARBA" id="ARBA00023004"/>
    </source>
</evidence>
<keyword evidence="6" id="KW-0408">Iron</keyword>
<evidence type="ECO:0000259" key="15">
    <source>
        <dbReference type="Pfam" id="PF07715"/>
    </source>
</evidence>
<accession>A0ABS7PMU6</accession>
<keyword evidence="13" id="KW-0732">Signal</keyword>
<dbReference type="InterPro" id="IPR018247">
    <property type="entry name" value="EF_Hand_1_Ca_BS"/>
</dbReference>
<keyword evidence="4" id="KW-0410">Iron transport</keyword>
<comment type="similarity">
    <text evidence="11 12">Belongs to the TonB-dependent receptor family.</text>
</comment>
<evidence type="ECO:0000256" key="9">
    <source>
        <dbReference type="ARBA" id="ARBA00023136"/>
    </source>
</evidence>
<dbReference type="PANTHER" id="PTHR32552:SF81">
    <property type="entry name" value="TONB-DEPENDENT OUTER MEMBRANE RECEPTOR"/>
    <property type="match status" value="1"/>
</dbReference>
<evidence type="ECO:0000256" key="5">
    <source>
        <dbReference type="ARBA" id="ARBA00022692"/>
    </source>
</evidence>
<feature type="chain" id="PRO_5045876432" evidence="13">
    <location>
        <begin position="26"/>
        <end position="720"/>
    </location>
</feature>
<dbReference type="Pfam" id="PF00593">
    <property type="entry name" value="TonB_dep_Rec_b-barrel"/>
    <property type="match status" value="1"/>
</dbReference>
<dbReference type="Pfam" id="PF07715">
    <property type="entry name" value="Plug"/>
    <property type="match status" value="1"/>
</dbReference>
<gene>
    <name evidence="16" type="ORF">K7G82_10060</name>
</gene>
<keyword evidence="3 11" id="KW-1134">Transmembrane beta strand</keyword>
<evidence type="ECO:0000256" key="3">
    <source>
        <dbReference type="ARBA" id="ARBA00022452"/>
    </source>
</evidence>
<proteinExistence type="inferred from homology"/>
<evidence type="ECO:0000256" key="7">
    <source>
        <dbReference type="ARBA" id="ARBA00023065"/>
    </source>
</evidence>
<evidence type="ECO:0000313" key="17">
    <source>
        <dbReference type="Proteomes" id="UP000706039"/>
    </source>
</evidence>
<dbReference type="PANTHER" id="PTHR32552">
    <property type="entry name" value="FERRICHROME IRON RECEPTOR-RELATED"/>
    <property type="match status" value="1"/>
</dbReference>
<evidence type="ECO:0000256" key="2">
    <source>
        <dbReference type="ARBA" id="ARBA00022448"/>
    </source>
</evidence>